<dbReference type="SUPFAM" id="SSF55486">
    <property type="entry name" value="Metalloproteases ('zincins'), catalytic domain"/>
    <property type="match status" value="1"/>
</dbReference>
<dbReference type="OrthoDB" id="9778516at2"/>
<dbReference type="InterPro" id="IPR007963">
    <property type="entry name" value="Peptidase_M61_catalytic"/>
</dbReference>
<name>A0A545TIG5_9GAMM</name>
<dbReference type="AlphaFoldDB" id="A0A545TIG5"/>
<dbReference type="InterPro" id="IPR041489">
    <property type="entry name" value="PDZ_6"/>
</dbReference>
<dbReference type="InterPro" id="IPR027268">
    <property type="entry name" value="Peptidase_M4/M1_CTD_sf"/>
</dbReference>
<keyword evidence="3" id="KW-1185">Reference proteome</keyword>
<dbReference type="EMBL" id="VIKR01000001">
    <property type="protein sequence ID" value="TQV76966.1"/>
    <property type="molecule type" value="Genomic_DNA"/>
</dbReference>
<evidence type="ECO:0000259" key="1">
    <source>
        <dbReference type="SMART" id="SM00228"/>
    </source>
</evidence>
<dbReference type="InterPro" id="IPR036034">
    <property type="entry name" value="PDZ_sf"/>
</dbReference>
<dbReference type="InterPro" id="IPR040756">
    <property type="entry name" value="Peptidase_M61_N"/>
</dbReference>
<comment type="caution">
    <text evidence="2">The sequence shown here is derived from an EMBL/GenBank/DDBJ whole genome shotgun (WGS) entry which is preliminary data.</text>
</comment>
<dbReference type="Pfam" id="PF17899">
    <property type="entry name" value="Peptidase_M61_N"/>
    <property type="match status" value="1"/>
</dbReference>
<dbReference type="SMART" id="SM00228">
    <property type="entry name" value="PDZ"/>
    <property type="match status" value="1"/>
</dbReference>
<dbReference type="InterPro" id="IPR024191">
    <property type="entry name" value="Peptidase_M61"/>
</dbReference>
<evidence type="ECO:0000313" key="3">
    <source>
        <dbReference type="Proteomes" id="UP000317839"/>
    </source>
</evidence>
<dbReference type="InterPro" id="IPR001478">
    <property type="entry name" value="PDZ"/>
</dbReference>
<dbReference type="Gene3D" id="1.10.390.10">
    <property type="entry name" value="Neutral Protease Domain 2"/>
    <property type="match status" value="1"/>
</dbReference>
<evidence type="ECO:0000313" key="2">
    <source>
        <dbReference type="EMBL" id="TQV76966.1"/>
    </source>
</evidence>
<dbReference type="Gene3D" id="2.60.40.3650">
    <property type="match status" value="1"/>
</dbReference>
<dbReference type="RefSeq" id="WP_142888326.1">
    <property type="nucleotide sequence ID" value="NZ_VIKR01000001.1"/>
</dbReference>
<feature type="domain" description="PDZ" evidence="1">
    <location>
        <begin position="465"/>
        <end position="565"/>
    </location>
</feature>
<reference evidence="2 3" key="1">
    <citation type="submission" date="2019-06" db="EMBL/GenBank/DDBJ databases">
        <title>Draft genome of Aliikangiella marina GYP-15.</title>
        <authorList>
            <person name="Wang G."/>
        </authorList>
    </citation>
    <scope>NUCLEOTIDE SEQUENCE [LARGE SCALE GENOMIC DNA]</scope>
    <source>
        <strain evidence="2 3">GYP-15</strain>
    </source>
</reference>
<dbReference type="Pfam" id="PF17820">
    <property type="entry name" value="PDZ_6"/>
    <property type="match status" value="1"/>
</dbReference>
<organism evidence="2 3">
    <name type="scientific">Aliikangiella marina</name>
    <dbReference type="NCBI Taxonomy" id="1712262"/>
    <lineage>
        <taxon>Bacteria</taxon>
        <taxon>Pseudomonadati</taxon>
        <taxon>Pseudomonadota</taxon>
        <taxon>Gammaproteobacteria</taxon>
        <taxon>Oceanospirillales</taxon>
        <taxon>Pleioneaceae</taxon>
        <taxon>Aliikangiella</taxon>
    </lineage>
</organism>
<accession>A0A545TIG5</accession>
<proteinExistence type="predicted"/>
<dbReference type="PIRSF" id="PIRSF016493">
    <property type="entry name" value="Glycyl_aminpptds"/>
    <property type="match status" value="1"/>
</dbReference>
<dbReference type="Proteomes" id="UP000317839">
    <property type="component" value="Unassembled WGS sequence"/>
</dbReference>
<gene>
    <name evidence="2" type="ORF">FLL45_03165</name>
</gene>
<dbReference type="Gene3D" id="2.30.42.10">
    <property type="match status" value="1"/>
</dbReference>
<dbReference type="SUPFAM" id="SSF50156">
    <property type="entry name" value="PDZ domain-like"/>
    <property type="match status" value="1"/>
</dbReference>
<protein>
    <submittedName>
        <fullName evidence="2">M61 family metallopeptidase</fullName>
    </submittedName>
</protein>
<dbReference type="Pfam" id="PF05299">
    <property type="entry name" value="Peptidase_M61"/>
    <property type="match status" value="1"/>
</dbReference>
<sequence>MIHYTLGFDRANAHIFNVKLNLNFALQSGQNFYLPNWIPGSYMIRDFAKNIVSLEANSKGSTVKIEKVDKSTWRLAQDVDCLELNYEVYAWDLSVRSAHLDNQHGFFNGTSLFLGIKGYESEPHAVILKASELARSQHWTVATAMTAKDIDESGWGKYSSESYDELIDHPFEFGKLQKVTFEAAGVPHEMYFTEAPEFVDWERIAKDVKQICETEIAFFGDDKPPFERYVFMTFVQKKGFGGLEHLASTALHCSFDDLPLVGDNPNIIDENYRTFLSLCCHEYFHSWNVKRIKPARFLPMDTSQESHTELLWFFEGITSYYDELLMARSGVISPVEYLDMLAKTITRVYRTTGRFKQTVTESSFDAWTKFYKQDENAINAIVSYYTKGALVAFCLDAEIRQRTNNQSSLDDLMRLVWQRHGKTLKGVGENQIQQLVKELVGESMKEFFEIALYSTQELDLNKVFQQLGIEFQIIPQYLQTEKGGFVPQQKQRAGVSFLDIVHKDNALGAFVYAVSEDGVGASAGLSNGDVIIAIDDIRVTSGELDKRIARIPIGTKIKITYFRRERLFESHCVLTEGLSNTCYLSLKTPEPTDEFLLWATGKSH</sequence>